<evidence type="ECO:0000256" key="2">
    <source>
        <dbReference type="ARBA" id="ARBA00009225"/>
    </source>
</evidence>
<dbReference type="InterPro" id="IPR022672">
    <property type="entry name" value="Hexokinase_N"/>
</dbReference>
<reference evidence="11 12" key="1">
    <citation type="submission" date="2020-12" db="EMBL/GenBank/DDBJ databases">
        <title>Effect of drift, selection, and recombination on the evolution of hybrid genomes in Candida yeast pathogens.</title>
        <authorList>
            <person name="Mixao V."/>
            <person name="Ksiezopolska E."/>
            <person name="Saus E."/>
            <person name="Boekhout T."/>
            <person name="Gacser A."/>
            <person name="Gabaldon T."/>
        </authorList>
    </citation>
    <scope>NUCLEOTIDE SEQUENCE [LARGE SCALE GENOMIC DNA]</scope>
    <source>
        <strain evidence="11 12">BP57</strain>
    </source>
</reference>
<keyword evidence="5 8" id="KW-0418">Kinase</keyword>
<dbReference type="GO" id="GO:0005536">
    <property type="term" value="F:D-glucose binding"/>
    <property type="evidence" value="ECO:0007669"/>
    <property type="project" value="InterPro"/>
</dbReference>
<dbReference type="InterPro" id="IPR022673">
    <property type="entry name" value="Hexokinase_C"/>
</dbReference>
<dbReference type="AlphaFoldDB" id="A0A8H8DBK5"/>
<dbReference type="GO" id="GO:0005829">
    <property type="term" value="C:cytosol"/>
    <property type="evidence" value="ECO:0007669"/>
    <property type="project" value="TreeGrafter"/>
</dbReference>
<dbReference type="GO" id="GO:0008865">
    <property type="term" value="F:fructokinase activity"/>
    <property type="evidence" value="ECO:0007669"/>
    <property type="project" value="TreeGrafter"/>
</dbReference>
<dbReference type="PANTHER" id="PTHR19443:SF30">
    <property type="entry name" value="GLUCOKINASE-1-RELATED"/>
    <property type="match status" value="1"/>
</dbReference>
<dbReference type="Proteomes" id="UP000669133">
    <property type="component" value="Unassembled WGS sequence"/>
</dbReference>
<evidence type="ECO:0000313" key="11">
    <source>
        <dbReference type="EMBL" id="KAG5420503.1"/>
    </source>
</evidence>
<dbReference type="Pfam" id="PF00349">
    <property type="entry name" value="Hexokinase_1"/>
    <property type="match status" value="1"/>
</dbReference>
<dbReference type="Gene3D" id="3.30.420.40">
    <property type="match status" value="1"/>
</dbReference>
<evidence type="ECO:0000259" key="10">
    <source>
        <dbReference type="Pfam" id="PF03727"/>
    </source>
</evidence>
<dbReference type="GO" id="GO:0006006">
    <property type="term" value="P:glucose metabolic process"/>
    <property type="evidence" value="ECO:0007669"/>
    <property type="project" value="TreeGrafter"/>
</dbReference>
<organism evidence="11 12">
    <name type="scientific">Candida metapsilosis</name>
    <dbReference type="NCBI Taxonomy" id="273372"/>
    <lineage>
        <taxon>Eukaryota</taxon>
        <taxon>Fungi</taxon>
        <taxon>Dikarya</taxon>
        <taxon>Ascomycota</taxon>
        <taxon>Saccharomycotina</taxon>
        <taxon>Pichiomycetes</taxon>
        <taxon>Debaryomycetaceae</taxon>
        <taxon>Candida/Lodderomyces clade</taxon>
        <taxon>Candida</taxon>
    </lineage>
</organism>
<dbReference type="Pfam" id="PF03727">
    <property type="entry name" value="Hexokinase_2"/>
    <property type="match status" value="1"/>
</dbReference>
<dbReference type="GO" id="GO:0001678">
    <property type="term" value="P:intracellular glucose homeostasis"/>
    <property type="evidence" value="ECO:0007669"/>
    <property type="project" value="InterPro"/>
</dbReference>
<dbReference type="EC" id="2.7.1.-" evidence="8"/>
<dbReference type="GO" id="GO:0005524">
    <property type="term" value="F:ATP binding"/>
    <property type="evidence" value="ECO:0007669"/>
    <property type="project" value="UniProtKB-UniRule"/>
</dbReference>
<comment type="caution">
    <text evidence="11">The sequence shown here is derived from an EMBL/GenBank/DDBJ whole genome shotgun (WGS) entry which is preliminary data.</text>
</comment>
<dbReference type="OrthoDB" id="419537at2759"/>
<dbReference type="GO" id="GO:0004340">
    <property type="term" value="F:glucokinase activity"/>
    <property type="evidence" value="ECO:0007669"/>
    <property type="project" value="TreeGrafter"/>
</dbReference>
<evidence type="ECO:0000256" key="4">
    <source>
        <dbReference type="ARBA" id="ARBA00022741"/>
    </source>
</evidence>
<dbReference type="GO" id="GO:0006096">
    <property type="term" value="P:glycolytic process"/>
    <property type="evidence" value="ECO:0007669"/>
    <property type="project" value="UniProtKB-UniPathway"/>
</dbReference>
<evidence type="ECO:0000256" key="5">
    <source>
        <dbReference type="ARBA" id="ARBA00022777"/>
    </source>
</evidence>
<name>A0A8H8DBK5_9ASCO</name>
<gene>
    <name evidence="11" type="ORF">I9W82_002384</name>
</gene>
<evidence type="ECO:0000313" key="12">
    <source>
        <dbReference type="Proteomes" id="UP000669133"/>
    </source>
</evidence>
<protein>
    <recommendedName>
        <fullName evidence="8">Phosphotransferase</fullName>
        <ecNumber evidence="8">2.7.1.-</ecNumber>
    </recommendedName>
</protein>
<dbReference type="InterPro" id="IPR001312">
    <property type="entry name" value="Hexokinase"/>
</dbReference>
<dbReference type="SUPFAM" id="SSF53067">
    <property type="entry name" value="Actin-like ATPase domain"/>
    <property type="match status" value="2"/>
</dbReference>
<evidence type="ECO:0000256" key="3">
    <source>
        <dbReference type="ARBA" id="ARBA00022679"/>
    </source>
</evidence>
<dbReference type="FunFam" id="3.30.420.40:FF:000034">
    <property type="entry name" value="Phosphotransferase"/>
    <property type="match status" value="1"/>
</dbReference>
<dbReference type="GeneID" id="93651013"/>
<dbReference type="RefSeq" id="XP_067549619.1">
    <property type="nucleotide sequence ID" value="XM_067691233.1"/>
</dbReference>
<sequence length="473" mass="52719">MSLPDKIELAIRQIERDFYIDDEYLIKASDYFLQAMDAGLKAPKQSRENMPMIPAHVSKIPTGKETGLFLAADLGGTNFRVCSIDLKGDHTFELKQSKYRIPIELMKCKKADDLFKYLASKIESFLDEHHDAAKVKSSQALKLGFTFSFPVDQTALGHGTLIRWTKGFDIPDAVDRDVVDLLQANLTVLEVNVKVVALANDTVGTLLSRAYQNNPSVTNSNTVIGCIFGTGTNGAYYETLENIPKLTDPPKDIQGMVINTEWGSFDNTLQILPNTLFDEIVDKETANKGYHLFEKRISGMFLGEILRVALIELFERGLIFQELYKERGGSLPHRITEPWLLDAEVLSYIQIDDSTDLKMSGLILQNALRLPTTKNERIVIQRVTRAISNRAAKLSAIPLATIVRRVKDQYKDDEKDFEVGCDGSVVEFYPGFKDAILKAIDVINPLEGTNKRVYLRIAKDGSGVGAALCAAMA</sequence>
<dbReference type="EMBL" id="JAEOAQ010000002">
    <property type="protein sequence ID" value="KAG5420503.1"/>
    <property type="molecule type" value="Genomic_DNA"/>
</dbReference>
<keyword evidence="6 8" id="KW-0067">ATP-binding</keyword>
<evidence type="ECO:0000256" key="7">
    <source>
        <dbReference type="ARBA" id="ARBA00023152"/>
    </source>
</evidence>
<keyword evidence="7 8" id="KW-0324">Glycolysis</keyword>
<evidence type="ECO:0000256" key="1">
    <source>
        <dbReference type="ARBA" id="ARBA00004888"/>
    </source>
</evidence>
<evidence type="ECO:0000256" key="6">
    <source>
        <dbReference type="ARBA" id="ARBA00022840"/>
    </source>
</evidence>
<comment type="similarity">
    <text evidence="2 8">Belongs to the hexokinase family.</text>
</comment>
<feature type="domain" description="Hexokinase C-terminal" evidence="10">
    <location>
        <begin position="224"/>
        <end position="472"/>
    </location>
</feature>
<proteinExistence type="inferred from homology"/>
<accession>A0A8H8DBK5</accession>
<dbReference type="Gene3D" id="3.40.367.20">
    <property type="match status" value="1"/>
</dbReference>
<dbReference type="PANTHER" id="PTHR19443">
    <property type="entry name" value="HEXOKINASE"/>
    <property type="match status" value="1"/>
</dbReference>
<dbReference type="PROSITE" id="PS51748">
    <property type="entry name" value="HEXOKINASE_2"/>
    <property type="match status" value="1"/>
</dbReference>
<feature type="domain" description="Hexokinase N-terminal" evidence="9">
    <location>
        <begin position="11"/>
        <end position="211"/>
    </location>
</feature>
<evidence type="ECO:0000259" key="9">
    <source>
        <dbReference type="Pfam" id="PF00349"/>
    </source>
</evidence>
<keyword evidence="3 8" id="KW-0808">Transferase</keyword>
<dbReference type="PRINTS" id="PR00475">
    <property type="entry name" value="HEXOKINASE"/>
</dbReference>
<keyword evidence="4 8" id="KW-0547">Nucleotide-binding</keyword>
<evidence type="ECO:0000256" key="8">
    <source>
        <dbReference type="RuleBase" id="RU362007"/>
    </source>
</evidence>
<dbReference type="GO" id="GO:0005739">
    <property type="term" value="C:mitochondrion"/>
    <property type="evidence" value="ECO:0007669"/>
    <property type="project" value="TreeGrafter"/>
</dbReference>
<keyword evidence="12" id="KW-1185">Reference proteome</keyword>
<dbReference type="InterPro" id="IPR043129">
    <property type="entry name" value="ATPase_NBD"/>
</dbReference>
<comment type="pathway">
    <text evidence="1">Carbohydrate degradation; glycolysis; D-glyceraldehyde 3-phosphate and glycerone phosphate from D-glucose: step 1/4.</text>
</comment>
<dbReference type="UniPathway" id="UPA00109">
    <property type="reaction ID" value="UER00180"/>
</dbReference>